<dbReference type="SUPFAM" id="SSF56935">
    <property type="entry name" value="Porins"/>
    <property type="match status" value="1"/>
</dbReference>
<accession>A0ABU2Y3J9</accession>
<comment type="caution">
    <text evidence="3">The sequence shown here is derived from an EMBL/GenBank/DDBJ whole genome shotgun (WGS) entry which is preliminary data.</text>
</comment>
<dbReference type="Proteomes" id="UP001252186">
    <property type="component" value="Unassembled WGS sequence"/>
</dbReference>
<evidence type="ECO:0000259" key="2">
    <source>
        <dbReference type="Pfam" id="PF14905"/>
    </source>
</evidence>
<proteinExistence type="predicted"/>
<dbReference type="EMBL" id="JAVRHV010000002">
    <property type="protein sequence ID" value="MDT0552751.1"/>
    <property type="molecule type" value="Genomic_DNA"/>
</dbReference>
<evidence type="ECO:0000256" key="1">
    <source>
        <dbReference type="ARBA" id="ARBA00022729"/>
    </source>
</evidence>
<evidence type="ECO:0000313" key="4">
    <source>
        <dbReference type="Proteomes" id="UP001252186"/>
    </source>
</evidence>
<sequence length="906" mass="102227">MRKLILIITLVMIPTLNWSQSISGRILDQDKTPLEFVAVAAMNPADSLLISYATTNESGAFELKQLKEGKILLQAHLIGFATFQKTIDYKNETINLGDVVLDFENQLDEVVIQAIVPISIKTDTVAYSTKAFKVRVEDNVEDLLKKLPGVEVDAAGKVIAQGEEITKVYVDGKEFFSGDPAIATKNLSADAIKSIEIIDEKSEKSRVSGVNDQERTKVINLKLKDDKKVNDFGKVQGGYGTDDRYLTSLNYNRFSSKLQTSVIGKYNNVNTSGSDISEIISFDTGNGRWGSNNQSGGFLTTGVAGVNMGYEIKKDQTLNADYFYNYAGRTSGDVLTTRIEYIGDAEIKSDIHSRSESESNRNNVNFSYRDRSSKLSSVSIRARGGLNRTSGQTVNSLDKYNADEELDLQSIGNTNNSGDNNSGSFSLDYTKRFKEDSKRNIEFEVDFGGSKNENLSTNNQLNKFNISDPANAFDIKEETVREQNRNQDNYNFEFEYTEPITEKHLIEVAGQVAGNNNDNDVNQVKYENDILQDPLIFSEFYQQTDLTGRVRYKYDNNQFTLSAGARIAEQTQDFGVEQGVDYKNTYTNVNPELNIRWNPKKGEFVRFSTRKRVNLPSATQLSPVVNDFNPLFIRQGNPDLIPQENYSVFGMYGRHDFSSGFSFFARLSYDYTTNSIGNTEFTDPLGIRYSSFDNLGDRNNFSSYFSFGNRIKSLGLRYNIRIRGNYTEYFSMINTEINETQTKSGVLSLSLENNKKEKVDASIGATWDKNYTTFTTGNNADRDFLTQTYYSKVDWNITNKLNLNSQFKYDIYTDSNFGSDEAVPIWNATVSYALTPSNSLNVMISALDILNKSIGLQRSSSDNYFQETQRDVLGNYYMLSLTYNLNGNKGAKKFGDSGRRRYRRSY</sequence>
<dbReference type="InterPro" id="IPR008969">
    <property type="entry name" value="CarboxyPept-like_regulatory"/>
</dbReference>
<dbReference type="SUPFAM" id="SSF49464">
    <property type="entry name" value="Carboxypeptidase regulatory domain-like"/>
    <property type="match status" value="1"/>
</dbReference>
<keyword evidence="4" id="KW-1185">Reference proteome</keyword>
<protein>
    <submittedName>
        <fullName evidence="3">TonB-dependent receptor</fullName>
    </submittedName>
</protein>
<keyword evidence="1" id="KW-0732">Signal</keyword>
<dbReference type="InterPro" id="IPR041700">
    <property type="entry name" value="OMP_b-brl_3"/>
</dbReference>
<dbReference type="RefSeq" id="WP_311592685.1">
    <property type="nucleotide sequence ID" value="NZ_JAVRHV010000002.1"/>
</dbReference>
<feature type="domain" description="Outer membrane protein beta-barrel" evidence="2">
    <location>
        <begin position="442"/>
        <end position="883"/>
    </location>
</feature>
<dbReference type="InterPro" id="IPR039426">
    <property type="entry name" value="TonB-dep_rcpt-like"/>
</dbReference>
<dbReference type="PANTHER" id="PTHR30069:SF29">
    <property type="entry name" value="HEMOGLOBIN AND HEMOGLOBIN-HAPTOGLOBIN-BINDING PROTEIN 1-RELATED"/>
    <property type="match status" value="1"/>
</dbReference>
<dbReference type="Gene3D" id="2.60.40.1120">
    <property type="entry name" value="Carboxypeptidase-like, regulatory domain"/>
    <property type="match status" value="1"/>
</dbReference>
<keyword evidence="3" id="KW-0675">Receptor</keyword>
<reference evidence="3 4" key="1">
    <citation type="submission" date="2023-09" db="EMBL/GenBank/DDBJ databases">
        <authorList>
            <person name="Rey-Velasco X."/>
        </authorList>
    </citation>
    <scope>NUCLEOTIDE SEQUENCE [LARGE SCALE GENOMIC DNA]</scope>
    <source>
        <strain evidence="3 4">P050</strain>
    </source>
</reference>
<dbReference type="Pfam" id="PF13715">
    <property type="entry name" value="CarbopepD_reg_2"/>
    <property type="match status" value="1"/>
</dbReference>
<evidence type="ECO:0000313" key="3">
    <source>
        <dbReference type="EMBL" id="MDT0552751.1"/>
    </source>
</evidence>
<gene>
    <name evidence="3" type="ORF">RM519_05795</name>
</gene>
<dbReference type="Pfam" id="PF14905">
    <property type="entry name" value="OMP_b-brl_3"/>
    <property type="match status" value="1"/>
</dbReference>
<dbReference type="PANTHER" id="PTHR30069">
    <property type="entry name" value="TONB-DEPENDENT OUTER MEMBRANE RECEPTOR"/>
    <property type="match status" value="1"/>
</dbReference>
<organism evidence="3 4">
    <name type="scientific">Urechidicola vernalis</name>
    <dbReference type="NCBI Taxonomy" id="3075600"/>
    <lineage>
        <taxon>Bacteria</taxon>
        <taxon>Pseudomonadati</taxon>
        <taxon>Bacteroidota</taxon>
        <taxon>Flavobacteriia</taxon>
        <taxon>Flavobacteriales</taxon>
        <taxon>Flavobacteriaceae</taxon>
        <taxon>Urechidicola</taxon>
    </lineage>
</organism>
<name>A0ABU2Y3J9_9FLAO</name>